<dbReference type="Proteomes" id="UP001189429">
    <property type="component" value="Unassembled WGS sequence"/>
</dbReference>
<organism evidence="1 2">
    <name type="scientific">Prorocentrum cordatum</name>
    <dbReference type="NCBI Taxonomy" id="2364126"/>
    <lineage>
        <taxon>Eukaryota</taxon>
        <taxon>Sar</taxon>
        <taxon>Alveolata</taxon>
        <taxon>Dinophyceae</taxon>
        <taxon>Prorocentrales</taxon>
        <taxon>Prorocentraceae</taxon>
        <taxon>Prorocentrum</taxon>
    </lineage>
</organism>
<sequence length="242" mass="25780">MPARSGNAVVVDPAAPQPAAQAAPGARTNGTLYTVDVGIQMIGVKIAGKAVRDAGVRFTLADAASLQPGQPRLAQRHALSTVTQRAREELALPEKPRNVEYMNRGLMPPQSTANPYQGRTWTYCIDVVPTTSGAVKAAIAHGADHAAFIMKHAFFEADLSVPASPTAAAWSATASLLGQRVKVHRAGTRADGGDWAVSDLIRFRFRLDPAMPPNVRKVVDAMVQKYSAYITVGPFDWQGGPQ</sequence>
<evidence type="ECO:0000313" key="2">
    <source>
        <dbReference type="Proteomes" id="UP001189429"/>
    </source>
</evidence>
<name>A0ABN9UIS6_9DINO</name>
<dbReference type="EMBL" id="CAUYUJ010015854">
    <property type="protein sequence ID" value="CAK0858938.1"/>
    <property type="molecule type" value="Genomic_DNA"/>
</dbReference>
<feature type="non-terminal residue" evidence="1">
    <location>
        <position position="242"/>
    </location>
</feature>
<accession>A0ABN9UIS6</accession>
<comment type="caution">
    <text evidence="1">The sequence shown here is derived from an EMBL/GenBank/DDBJ whole genome shotgun (WGS) entry which is preliminary data.</text>
</comment>
<proteinExistence type="predicted"/>
<reference evidence="1" key="1">
    <citation type="submission" date="2023-10" db="EMBL/GenBank/DDBJ databases">
        <authorList>
            <person name="Chen Y."/>
            <person name="Shah S."/>
            <person name="Dougan E. K."/>
            <person name="Thang M."/>
            <person name="Chan C."/>
        </authorList>
    </citation>
    <scope>NUCLEOTIDE SEQUENCE [LARGE SCALE GENOMIC DNA]</scope>
</reference>
<keyword evidence="2" id="KW-1185">Reference proteome</keyword>
<evidence type="ECO:0000313" key="1">
    <source>
        <dbReference type="EMBL" id="CAK0858938.1"/>
    </source>
</evidence>
<protein>
    <submittedName>
        <fullName evidence="1">Uncharacterized protein</fullName>
    </submittedName>
</protein>
<gene>
    <name evidence="1" type="ORF">PCOR1329_LOCUS48477</name>
</gene>